<proteinExistence type="inferred from homology"/>
<dbReference type="PANTHER" id="PTHR30537:SF5">
    <property type="entry name" value="HTH-TYPE TRANSCRIPTIONAL ACTIVATOR TTDR-RELATED"/>
    <property type="match status" value="1"/>
</dbReference>
<evidence type="ECO:0000256" key="3">
    <source>
        <dbReference type="ARBA" id="ARBA00023125"/>
    </source>
</evidence>
<evidence type="ECO:0000256" key="2">
    <source>
        <dbReference type="ARBA" id="ARBA00023015"/>
    </source>
</evidence>
<reference evidence="6 7" key="1">
    <citation type="submission" date="2020-04" db="EMBL/GenBank/DDBJ databases">
        <title>Molecular characterization of pseudomonads from Agaricus bisporus reveal novel blotch 2 pathogens in Western Europe.</title>
        <authorList>
            <person name="Taparia T."/>
            <person name="Krijger M."/>
            <person name="Haynes E."/>
            <person name="Elpinstone J.G."/>
            <person name="Noble R."/>
            <person name="Van Der Wolf J."/>
        </authorList>
    </citation>
    <scope>NUCLEOTIDE SEQUENCE [LARGE SCALE GENOMIC DNA]</scope>
    <source>
        <strain evidence="6 7">IPO3781</strain>
    </source>
</reference>
<evidence type="ECO:0000256" key="4">
    <source>
        <dbReference type="ARBA" id="ARBA00023163"/>
    </source>
</evidence>
<protein>
    <submittedName>
        <fullName evidence="6">LysR family transcriptional regulator</fullName>
    </submittedName>
</protein>
<dbReference type="InterPro" id="IPR000847">
    <property type="entry name" value="LysR_HTH_N"/>
</dbReference>
<evidence type="ECO:0000313" key="6">
    <source>
        <dbReference type="EMBL" id="NWE75915.1"/>
    </source>
</evidence>
<dbReference type="Proteomes" id="UP000537188">
    <property type="component" value="Unassembled WGS sequence"/>
</dbReference>
<comment type="caution">
    <text evidence="6">The sequence shown here is derived from an EMBL/GenBank/DDBJ whole genome shotgun (WGS) entry which is preliminary data.</text>
</comment>
<dbReference type="InterPro" id="IPR036388">
    <property type="entry name" value="WH-like_DNA-bd_sf"/>
</dbReference>
<keyword evidence="4" id="KW-0804">Transcription</keyword>
<dbReference type="GO" id="GO:0003700">
    <property type="term" value="F:DNA-binding transcription factor activity"/>
    <property type="evidence" value="ECO:0007669"/>
    <property type="project" value="InterPro"/>
</dbReference>
<evidence type="ECO:0000313" key="7">
    <source>
        <dbReference type="Proteomes" id="UP000537188"/>
    </source>
</evidence>
<dbReference type="Pfam" id="PF00126">
    <property type="entry name" value="HTH_1"/>
    <property type="match status" value="1"/>
</dbReference>
<dbReference type="EMBL" id="JACARF010000013">
    <property type="protein sequence ID" value="NWE75915.1"/>
    <property type="molecule type" value="Genomic_DNA"/>
</dbReference>
<dbReference type="GO" id="GO:0003677">
    <property type="term" value="F:DNA binding"/>
    <property type="evidence" value="ECO:0007669"/>
    <property type="project" value="UniProtKB-KW"/>
</dbReference>
<dbReference type="AlphaFoldDB" id="A0A7Y8FBE8"/>
<keyword evidence="2" id="KW-0805">Transcription regulation</keyword>
<sequence>MDRLTAMETFVHVVETGSFSSAAKRMGIGQPAVSKGIAQLEARLAVRLLMRSTRGLTPTEAGLAFFEKAKRAIDEANDADDAARGASHGLSGTLRVSAGVTFSRLQIIPNLGPFLEQHPGLNVDVVLDDRLLNLVEEGIDVALRIGNLSDSGLTARKIGQSPCRIFGTPAYFERHGEPRSPADLLHHQAVIYSLSESTCWTFTQGAHQYPVVAHGRLRVTSSEGIRAGVLSHQGVAMTAEWMFLPEIASGEVKAVLTDWELPPRDLWAVLPTGRMISAKARAFIEFVEGVLR</sequence>
<dbReference type="Pfam" id="PF03466">
    <property type="entry name" value="LysR_substrate"/>
    <property type="match status" value="1"/>
</dbReference>
<dbReference type="InterPro" id="IPR058163">
    <property type="entry name" value="LysR-type_TF_proteobact-type"/>
</dbReference>
<name>A0A7Y8FBE8_9PSED</name>
<dbReference type="CDD" id="cd08422">
    <property type="entry name" value="PBP2_CrgA_like"/>
    <property type="match status" value="1"/>
</dbReference>
<keyword evidence="3" id="KW-0238">DNA-binding</keyword>
<evidence type="ECO:0000256" key="1">
    <source>
        <dbReference type="ARBA" id="ARBA00009437"/>
    </source>
</evidence>
<gene>
    <name evidence="6" type="ORF">HX828_10135</name>
</gene>
<dbReference type="InterPro" id="IPR036390">
    <property type="entry name" value="WH_DNA-bd_sf"/>
</dbReference>
<dbReference type="PRINTS" id="PR00039">
    <property type="entry name" value="HTHLYSR"/>
</dbReference>
<dbReference type="PROSITE" id="PS50931">
    <property type="entry name" value="HTH_LYSR"/>
    <property type="match status" value="1"/>
</dbReference>
<dbReference type="SUPFAM" id="SSF46785">
    <property type="entry name" value="Winged helix' DNA-binding domain"/>
    <property type="match status" value="1"/>
</dbReference>
<dbReference type="FunFam" id="1.10.10.10:FF:000001">
    <property type="entry name" value="LysR family transcriptional regulator"/>
    <property type="match status" value="1"/>
</dbReference>
<dbReference type="Gene3D" id="1.10.10.10">
    <property type="entry name" value="Winged helix-like DNA-binding domain superfamily/Winged helix DNA-binding domain"/>
    <property type="match status" value="1"/>
</dbReference>
<dbReference type="SUPFAM" id="SSF53850">
    <property type="entry name" value="Periplasmic binding protein-like II"/>
    <property type="match status" value="1"/>
</dbReference>
<accession>A0A7Y8FBE8</accession>
<dbReference type="RefSeq" id="WP_177043072.1">
    <property type="nucleotide sequence ID" value="NZ_JACARE010000014.1"/>
</dbReference>
<dbReference type="InterPro" id="IPR005119">
    <property type="entry name" value="LysR_subst-bd"/>
</dbReference>
<dbReference type="Gene3D" id="3.40.190.290">
    <property type="match status" value="1"/>
</dbReference>
<feature type="domain" description="HTH lysR-type" evidence="5">
    <location>
        <begin position="1"/>
        <end position="59"/>
    </location>
</feature>
<evidence type="ECO:0000259" key="5">
    <source>
        <dbReference type="PROSITE" id="PS50931"/>
    </source>
</evidence>
<dbReference type="PANTHER" id="PTHR30537">
    <property type="entry name" value="HTH-TYPE TRANSCRIPTIONAL REGULATOR"/>
    <property type="match status" value="1"/>
</dbReference>
<organism evidence="6 7">
    <name type="scientific">Pseudomonas yamanorum</name>
    <dbReference type="NCBI Taxonomy" id="515393"/>
    <lineage>
        <taxon>Bacteria</taxon>
        <taxon>Pseudomonadati</taxon>
        <taxon>Pseudomonadota</taxon>
        <taxon>Gammaproteobacteria</taxon>
        <taxon>Pseudomonadales</taxon>
        <taxon>Pseudomonadaceae</taxon>
        <taxon>Pseudomonas</taxon>
    </lineage>
</organism>
<comment type="similarity">
    <text evidence="1">Belongs to the LysR transcriptional regulatory family.</text>
</comment>